<keyword evidence="4 10" id="KW-0812">Transmembrane</keyword>
<dbReference type="AlphaFoldDB" id="A0ABD2JXK5"/>
<keyword evidence="14" id="KW-1185">Reference proteome</keyword>
<feature type="transmembrane region" description="Helical" evidence="12">
    <location>
        <begin position="435"/>
        <end position="455"/>
    </location>
</feature>
<evidence type="ECO:0000256" key="12">
    <source>
        <dbReference type="SAM" id="Phobius"/>
    </source>
</evidence>
<feature type="binding site" evidence="9">
    <location>
        <position position="600"/>
    </location>
    <ligand>
        <name>Na(+)</name>
        <dbReference type="ChEBI" id="CHEBI:29101"/>
        <label>1</label>
    </ligand>
</feature>
<feature type="compositionally biased region" description="Polar residues" evidence="11">
    <location>
        <begin position="847"/>
        <end position="860"/>
    </location>
</feature>
<keyword evidence="6 12" id="KW-1133">Transmembrane helix</keyword>
<feature type="transmembrane region" description="Helical" evidence="12">
    <location>
        <begin position="357"/>
        <end position="376"/>
    </location>
</feature>
<feature type="transmembrane region" description="Helical" evidence="12">
    <location>
        <begin position="272"/>
        <end position="300"/>
    </location>
</feature>
<feature type="binding site" evidence="9">
    <location>
        <position position="438"/>
    </location>
    <ligand>
        <name>Na(+)</name>
        <dbReference type="ChEBI" id="CHEBI:29101"/>
        <label>1</label>
    </ligand>
</feature>
<feature type="transmembrane region" description="Helical" evidence="12">
    <location>
        <begin position="388"/>
        <end position="415"/>
    </location>
</feature>
<keyword evidence="7 12" id="KW-0472">Membrane</keyword>
<evidence type="ECO:0000256" key="3">
    <source>
        <dbReference type="ARBA" id="ARBA00022448"/>
    </source>
</evidence>
<protein>
    <recommendedName>
        <fullName evidence="10">Transporter</fullName>
    </recommendedName>
</protein>
<dbReference type="PROSITE" id="PS00610">
    <property type="entry name" value="NA_NEUROTRAN_SYMP_1"/>
    <property type="match status" value="1"/>
</dbReference>
<feature type="transmembrane region" description="Helical" evidence="12">
    <location>
        <begin position="230"/>
        <end position="251"/>
    </location>
</feature>
<evidence type="ECO:0000256" key="1">
    <source>
        <dbReference type="ARBA" id="ARBA00004141"/>
    </source>
</evidence>
<evidence type="ECO:0000256" key="4">
    <source>
        <dbReference type="ARBA" id="ARBA00022692"/>
    </source>
</evidence>
<evidence type="ECO:0000256" key="7">
    <source>
        <dbReference type="ARBA" id="ARBA00023136"/>
    </source>
</evidence>
<name>A0ABD2JXK5_HETSC</name>
<dbReference type="PRINTS" id="PR00176">
    <property type="entry name" value="NANEUSMPORT"/>
</dbReference>
<feature type="region of interest" description="Disordered" evidence="11">
    <location>
        <begin position="169"/>
        <end position="188"/>
    </location>
</feature>
<keyword evidence="9" id="KW-0915">Sodium</keyword>
<evidence type="ECO:0000256" key="8">
    <source>
        <dbReference type="ARBA" id="ARBA00023180"/>
    </source>
</evidence>
<feature type="transmembrane region" description="Helical" evidence="12">
    <location>
        <begin position="200"/>
        <end position="218"/>
    </location>
</feature>
<feature type="compositionally biased region" description="Basic and acidic residues" evidence="11">
    <location>
        <begin position="903"/>
        <end position="914"/>
    </location>
</feature>
<evidence type="ECO:0000256" key="11">
    <source>
        <dbReference type="SAM" id="MobiDB-lite"/>
    </source>
</evidence>
<keyword evidence="9" id="KW-0479">Metal-binding</keyword>
<keyword evidence="3 10" id="KW-0813">Transport</keyword>
<feature type="compositionally biased region" description="Basic and acidic residues" evidence="11">
    <location>
        <begin position="943"/>
        <end position="955"/>
    </location>
</feature>
<comment type="subcellular location">
    <subcellularLocation>
        <location evidence="1">Membrane</location>
        <topology evidence="1">Multi-pass membrane protein</topology>
    </subcellularLocation>
</comment>
<evidence type="ECO:0000313" key="13">
    <source>
        <dbReference type="EMBL" id="KAL3095371.1"/>
    </source>
</evidence>
<feature type="binding site" evidence="9">
    <location>
        <position position="208"/>
    </location>
    <ligand>
        <name>Na(+)</name>
        <dbReference type="ChEBI" id="CHEBI:29101"/>
        <label>1</label>
    </ligand>
</feature>
<dbReference type="InterPro" id="IPR000175">
    <property type="entry name" value="Na/ntran_symport"/>
</dbReference>
<reference evidence="13 14" key="1">
    <citation type="submission" date="2024-10" db="EMBL/GenBank/DDBJ databases">
        <authorList>
            <person name="Kim D."/>
        </authorList>
    </citation>
    <scope>NUCLEOTIDE SEQUENCE [LARGE SCALE GENOMIC DNA]</scope>
    <source>
        <strain evidence="13">Taebaek</strain>
    </source>
</reference>
<feature type="transmembrane region" description="Helical" evidence="12">
    <location>
        <begin position="625"/>
        <end position="649"/>
    </location>
</feature>
<dbReference type="PROSITE" id="PS50267">
    <property type="entry name" value="NA_NEUROTRAN_SYMP_3"/>
    <property type="match status" value="1"/>
</dbReference>
<feature type="transmembrane region" description="Helical" evidence="12">
    <location>
        <begin position="699"/>
        <end position="718"/>
    </location>
</feature>
<dbReference type="SUPFAM" id="SSF161070">
    <property type="entry name" value="SNF-like"/>
    <property type="match status" value="1"/>
</dbReference>
<evidence type="ECO:0000256" key="9">
    <source>
        <dbReference type="PIRSR" id="PIRSR600175-1"/>
    </source>
</evidence>
<dbReference type="InterPro" id="IPR037272">
    <property type="entry name" value="SNS_sf"/>
</dbReference>
<evidence type="ECO:0000256" key="6">
    <source>
        <dbReference type="ARBA" id="ARBA00022989"/>
    </source>
</evidence>
<feature type="binding site" evidence="9">
    <location>
        <position position="596"/>
    </location>
    <ligand>
        <name>Na(+)</name>
        <dbReference type="ChEBI" id="CHEBI:29101"/>
        <label>1</label>
    </ligand>
</feature>
<evidence type="ECO:0000256" key="10">
    <source>
        <dbReference type="RuleBase" id="RU003732"/>
    </source>
</evidence>
<comment type="similarity">
    <text evidence="2 10">Belongs to the sodium:neurotransmitter symporter (SNF) (TC 2.A.22) family.</text>
</comment>
<dbReference type="GO" id="GO:0016020">
    <property type="term" value="C:membrane"/>
    <property type="evidence" value="ECO:0007669"/>
    <property type="project" value="UniProtKB-SubCell"/>
</dbReference>
<evidence type="ECO:0000313" key="14">
    <source>
        <dbReference type="Proteomes" id="UP001620645"/>
    </source>
</evidence>
<feature type="binding site" evidence="9">
    <location>
        <position position="470"/>
    </location>
    <ligand>
        <name>Na(+)</name>
        <dbReference type="ChEBI" id="CHEBI:29101"/>
        <label>1</label>
    </ligand>
</feature>
<dbReference type="Proteomes" id="UP001620645">
    <property type="component" value="Unassembled WGS sequence"/>
</dbReference>
<dbReference type="Pfam" id="PF00209">
    <property type="entry name" value="SNF"/>
    <property type="match status" value="1"/>
</dbReference>
<feature type="transmembrane region" description="Helical" evidence="12">
    <location>
        <begin position="584"/>
        <end position="605"/>
    </location>
</feature>
<feature type="compositionally biased region" description="Gly residues" evidence="11">
    <location>
        <begin position="91"/>
        <end position="100"/>
    </location>
</feature>
<dbReference type="PANTHER" id="PTHR11616:SF321">
    <property type="entry name" value="SODIUM-DEPENDENT NUTRIENT AMINO ACID TRANSPORTER 1-RELATED"/>
    <property type="match status" value="1"/>
</dbReference>
<evidence type="ECO:0000256" key="2">
    <source>
        <dbReference type="ARBA" id="ARBA00006459"/>
    </source>
</evidence>
<dbReference type="PANTHER" id="PTHR11616">
    <property type="entry name" value="SODIUM/CHLORIDE DEPENDENT TRANSPORTER"/>
    <property type="match status" value="1"/>
</dbReference>
<keyword evidence="5 10" id="KW-0769">Symport</keyword>
<keyword evidence="8" id="KW-0325">Glycoprotein</keyword>
<feature type="transmembrane region" description="Helical" evidence="12">
    <location>
        <begin position="745"/>
        <end position="767"/>
    </location>
</feature>
<feature type="binding site" evidence="9">
    <location>
        <position position="213"/>
    </location>
    <ligand>
        <name>Na(+)</name>
        <dbReference type="ChEBI" id="CHEBI:29101"/>
        <label>1</label>
    </ligand>
</feature>
<organism evidence="13 14">
    <name type="scientific">Heterodera schachtii</name>
    <name type="common">Sugarbeet cyst nematode worm</name>
    <name type="synonym">Tylenchus schachtii</name>
    <dbReference type="NCBI Taxonomy" id="97005"/>
    <lineage>
        <taxon>Eukaryota</taxon>
        <taxon>Metazoa</taxon>
        <taxon>Ecdysozoa</taxon>
        <taxon>Nematoda</taxon>
        <taxon>Chromadorea</taxon>
        <taxon>Rhabditida</taxon>
        <taxon>Tylenchina</taxon>
        <taxon>Tylenchomorpha</taxon>
        <taxon>Tylenchoidea</taxon>
        <taxon>Heteroderidae</taxon>
        <taxon>Heteroderinae</taxon>
        <taxon>Heterodera</taxon>
    </lineage>
</organism>
<feature type="compositionally biased region" description="Polar residues" evidence="11">
    <location>
        <begin position="922"/>
        <end position="931"/>
    </location>
</feature>
<gene>
    <name evidence="13" type="ORF">niasHS_007470</name>
</gene>
<proteinExistence type="inferred from homology"/>
<accession>A0ABD2JXK5</accession>
<feature type="region of interest" description="Disordered" evidence="11">
    <location>
        <begin position="813"/>
        <end position="955"/>
    </location>
</feature>
<comment type="caution">
    <text evidence="13">The sequence shown here is derived from an EMBL/GenBank/DDBJ whole genome shotgun (WGS) entry which is preliminary data.</text>
</comment>
<dbReference type="EMBL" id="JBICCN010000083">
    <property type="protein sequence ID" value="KAL3095371.1"/>
    <property type="molecule type" value="Genomic_DNA"/>
</dbReference>
<feature type="region of interest" description="Disordered" evidence="11">
    <location>
        <begin position="19"/>
        <end position="142"/>
    </location>
</feature>
<dbReference type="GO" id="GO:0015293">
    <property type="term" value="F:symporter activity"/>
    <property type="evidence" value="ECO:0007669"/>
    <property type="project" value="UniProtKB-KW"/>
</dbReference>
<dbReference type="NCBIfam" id="NF037979">
    <property type="entry name" value="Na_transp"/>
    <property type="match status" value="1"/>
</dbReference>
<feature type="compositionally biased region" description="Polar residues" evidence="11">
    <location>
        <begin position="813"/>
        <end position="824"/>
    </location>
</feature>
<feature type="transmembrane region" description="Helical" evidence="12">
    <location>
        <begin position="655"/>
        <end position="678"/>
    </location>
</feature>
<feature type="compositionally biased region" description="Basic and acidic residues" evidence="11">
    <location>
        <begin position="75"/>
        <end position="86"/>
    </location>
</feature>
<sequence length="955" mass="105735">MTDRMDGRSTAAAVAVAEECHGGGRAGGCSNDGRAPIHRPHPHNAPPPHQQQQSLSQPQPPAAAECLSQQLPNKHSPERKTAENRRLRTKGNGGGNGGGLLLQPPAAEDRQLLAHHQQKANGRRGGGTPSPTPSDNDGTIDAGFSTLVPIAQNKMSSRVKFSSDSVAIEPSEMEQGGSSSDVLEASEDDGREGWDNKMQFFMGVISYAVGFGNVWRFPFLLQKNGGGAFLIPYMIMMVVEGVPLFLIELGIGQRLRTGSVGVWNAIHPHLGGVGVAATVVSYFVALYYNVILTWVIYYLFQSFRFELPWSSCPTLSDGITPVLECANSTSPTNYFWNRQAIDTTDSIGDFGGFNWKMTGYLVFSWFLIYLCVMKGIKSSGKVMYVTATFPYVVMTLFLFRSIMLDGATAGLRYMITPNLSRLSEPEVWLDAATQIFYSMGLGFGGLIAFASYNPLKNNVKKDVIKMSVANLLTSLYTAFVIFCVLGYMGTKNFERCMEKDMALILKVHPTLFRDLDDLRANVSIEEFASYMRYDFRESKFPDIIHHPTYQKCELGQIIAQAAEGTGLAFVVFTEAILQFPFPPLWAVLFFMMLLMLGLGSMFGMLEGVITSLNDAKMIPLSKPMLAAILCTSACIVGLVFTTQAGQYWVSLFDQFAGSYALMCVAFFEIIAVIYVYGCDRFVRDIQYMTDESVGPYWTITWRFISPVIMAVIFVASVFKSFSDVPKYSAYDSTTTHQHNVPYPTWALFIAFGLVVTSMASVPFIWFVRKFKIWRVEPDIPVASKCLGSTPSTTYMLRSDLSFNRIIESRGSELQNLGRNGQRNGSVPGGAGSAPVSAKHHRHHNGGMNDQNYNSNHTWHSGNAPPKGWRQQQRKKGSDTDLASAEVSPDLDKTARKHTTQAVADRKKPLDDGGGAKEALGPRSNTIVSQHPDSWARNRHRAFDRKTREKEWQKSE</sequence>
<feature type="transmembrane region" description="Helical" evidence="12">
    <location>
        <begin position="467"/>
        <end position="488"/>
    </location>
</feature>
<evidence type="ECO:0000256" key="5">
    <source>
        <dbReference type="ARBA" id="ARBA00022847"/>
    </source>
</evidence>
<feature type="binding site" evidence="9">
    <location>
        <position position="209"/>
    </location>
    <ligand>
        <name>Na(+)</name>
        <dbReference type="ChEBI" id="CHEBI:29101"/>
        <label>1</label>
    </ligand>
</feature>